<dbReference type="InterPro" id="IPR019734">
    <property type="entry name" value="TPR_rpt"/>
</dbReference>
<dbReference type="SMART" id="SM00388">
    <property type="entry name" value="HisKA"/>
    <property type="match status" value="1"/>
</dbReference>
<evidence type="ECO:0000313" key="11">
    <source>
        <dbReference type="Proteomes" id="UP000053091"/>
    </source>
</evidence>
<dbReference type="InterPro" id="IPR004358">
    <property type="entry name" value="Sig_transdc_His_kin-like_C"/>
</dbReference>
<dbReference type="Gene3D" id="3.30.565.10">
    <property type="entry name" value="Histidine kinase-like ATPase, C-terminal domain"/>
    <property type="match status" value="1"/>
</dbReference>
<keyword evidence="5 10" id="KW-0418">Kinase</keyword>
<dbReference type="AlphaFoldDB" id="A0A0S7C1F5"/>
<feature type="signal peptide" evidence="8">
    <location>
        <begin position="1"/>
        <end position="22"/>
    </location>
</feature>
<gene>
    <name evidence="10" type="ORF">TBC1_12226</name>
</gene>
<sequence>MMGLLLLAGLLTSFSLTGFAMAGQESDSLRIVLEKAEGPVQQAAIIKQLSRLALSEGDYPVAIEYLNRELELRVVTGDSVSWANAHYNLGMIFSMIRSFDKAIHHSLIALEYFDRSRLYNEVANTCINLGFVYNETRNPDLAYSYYERALHIFNELSSKQGLEASYLNLGILSDKSIDQGKERQKFDEAQGGVRKANNASLIVIYTSLGKLNLNKNDLIQAENYLKQALDLAIQMGDQQYEAVIKVSLASVYFTSGRRPDAYRLAESGLELAKSLKIRNVILEAYAELAKISMGLNQPVLAYSFLDQYSKLKDSIYDEQQSYLLSQAQARFEVGRKELDSERLLRENLEQALKLERNKKSKVALIGVVIFIVILLAFFFKRYYFKTKAVDNLEDKNRLIETQKAELEQLIQTKDRFLSIIAHDLKNPFTSLLGFADLAYNEFDDITDAEKRSYLGIIRQSSQHIYSLLDNLLTWSRAQSGRIDFKPEPVDLSEIVETSIDVVRSMADNKQISLYTDFTKDVIVKADKNMLFTVLRNLLSNAIKFTQNGGSVTVSCNCSGGKAVVSVTDTGIGMNEDELSRLFRIDGNLKTSGTNNETGTGLGLILCQEFMNIHKSKIQARSTPGKGSTFSFTLEIIPK</sequence>
<dbReference type="InterPro" id="IPR050736">
    <property type="entry name" value="Sensor_HK_Regulatory"/>
</dbReference>
<dbReference type="EMBL" id="DF968183">
    <property type="protein sequence ID" value="GAP44418.1"/>
    <property type="molecule type" value="Genomic_DNA"/>
</dbReference>
<keyword evidence="3" id="KW-0597">Phosphoprotein</keyword>
<dbReference type="SUPFAM" id="SSF48452">
    <property type="entry name" value="TPR-like"/>
    <property type="match status" value="2"/>
</dbReference>
<evidence type="ECO:0000256" key="2">
    <source>
        <dbReference type="ARBA" id="ARBA00012438"/>
    </source>
</evidence>
<dbReference type="SMART" id="SM00028">
    <property type="entry name" value="TPR"/>
    <property type="match status" value="4"/>
</dbReference>
<dbReference type="Pfam" id="PF13181">
    <property type="entry name" value="TPR_8"/>
    <property type="match status" value="2"/>
</dbReference>
<keyword evidence="6" id="KW-0902">Two-component regulatory system</keyword>
<dbReference type="SUPFAM" id="SSF47384">
    <property type="entry name" value="Homodimeric domain of signal transducing histidine kinase"/>
    <property type="match status" value="1"/>
</dbReference>
<dbReference type="SUPFAM" id="SSF55874">
    <property type="entry name" value="ATPase domain of HSP90 chaperone/DNA topoisomerase II/histidine kinase"/>
    <property type="match status" value="1"/>
</dbReference>
<evidence type="ECO:0000256" key="3">
    <source>
        <dbReference type="ARBA" id="ARBA00022553"/>
    </source>
</evidence>
<dbReference type="Proteomes" id="UP000053091">
    <property type="component" value="Unassembled WGS sequence"/>
</dbReference>
<dbReference type="InterPro" id="IPR036097">
    <property type="entry name" value="HisK_dim/P_sf"/>
</dbReference>
<dbReference type="PANTHER" id="PTHR43711">
    <property type="entry name" value="TWO-COMPONENT HISTIDINE KINASE"/>
    <property type="match status" value="1"/>
</dbReference>
<dbReference type="InterPro" id="IPR036890">
    <property type="entry name" value="HATPase_C_sf"/>
</dbReference>
<comment type="catalytic activity">
    <reaction evidence="1">
        <text>ATP + protein L-histidine = ADP + protein N-phospho-L-histidine.</text>
        <dbReference type="EC" id="2.7.13.3"/>
    </reaction>
</comment>
<evidence type="ECO:0000313" key="10">
    <source>
        <dbReference type="EMBL" id="GAP44418.1"/>
    </source>
</evidence>
<dbReference type="CDD" id="cd00082">
    <property type="entry name" value="HisKA"/>
    <property type="match status" value="1"/>
</dbReference>
<dbReference type="EC" id="2.7.13.3" evidence="2"/>
<reference evidence="10" key="1">
    <citation type="journal article" date="2015" name="Genome Announc.">
        <title>Draft Genome Sequence of Bacteroidales Strain TBC1, a Novel Isolate from a Methanogenic Wastewater Treatment System.</title>
        <authorList>
            <person name="Tourlousse D.M."/>
            <person name="Matsuura N."/>
            <person name="Sun L."/>
            <person name="Toyonaga M."/>
            <person name="Kuroda K."/>
            <person name="Ohashi A."/>
            <person name="Cruz R."/>
            <person name="Yamaguchi T."/>
            <person name="Sekiguchi Y."/>
        </authorList>
    </citation>
    <scope>NUCLEOTIDE SEQUENCE [LARGE SCALE GENOMIC DNA]</scope>
    <source>
        <strain evidence="10">TBC1</strain>
    </source>
</reference>
<evidence type="ECO:0000259" key="9">
    <source>
        <dbReference type="PROSITE" id="PS50109"/>
    </source>
</evidence>
<keyword evidence="8" id="KW-0732">Signal</keyword>
<dbReference type="InterPro" id="IPR003661">
    <property type="entry name" value="HisK_dim/P_dom"/>
</dbReference>
<keyword evidence="4" id="KW-0808">Transferase</keyword>
<keyword evidence="7" id="KW-0472">Membrane</keyword>
<evidence type="ECO:0000256" key="6">
    <source>
        <dbReference type="ARBA" id="ARBA00023012"/>
    </source>
</evidence>
<dbReference type="FunFam" id="3.30.565.10:FF:000006">
    <property type="entry name" value="Sensor histidine kinase WalK"/>
    <property type="match status" value="1"/>
</dbReference>
<proteinExistence type="predicted"/>
<dbReference type="InterPro" id="IPR005467">
    <property type="entry name" value="His_kinase_dom"/>
</dbReference>
<dbReference type="PRINTS" id="PR00344">
    <property type="entry name" value="BCTRLSENSOR"/>
</dbReference>
<dbReference type="Pfam" id="PF00512">
    <property type="entry name" value="HisKA"/>
    <property type="match status" value="1"/>
</dbReference>
<evidence type="ECO:0000256" key="5">
    <source>
        <dbReference type="ARBA" id="ARBA00022777"/>
    </source>
</evidence>
<dbReference type="OrthoDB" id="1116352at2"/>
<dbReference type="Pfam" id="PF02518">
    <property type="entry name" value="HATPase_c"/>
    <property type="match status" value="1"/>
</dbReference>
<evidence type="ECO:0000256" key="1">
    <source>
        <dbReference type="ARBA" id="ARBA00000085"/>
    </source>
</evidence>
<dbReference type="PANTHER" id="PTHR43711:SF1">
    <property type="entry name" value="HISTIDINE KINASE 1"/>
    <property type="match status" value="1"/>
</dbReference>
<dbReference type="InterPro" id="IPR011990">
    <property type="entry name" value="TPR-like_helical_dom_sf"/>
</dbReference>
<accession>A0A0S7C1F5</accession>
<keyword evidence="7" id="KW-1133">Transmembrane helix</keyword>
<feature type="domain" description="Histidine kinase" evidence="9">
    <location>
        <begin position="419"/>
        <end position="637"/>
    </location>
</feature>
<protein>
    <recommendedName>
        <fullName evidence="2">histidine kinase</fullName>
        <ecNumber evidence="2">2.7.13.3</ecNumber>
    </recommendedName>
</protein>
<dbReference type="STRING" id="1678841.TBC1_12226"/>
<dbReference type="Gene3D" id="1.10.287.130">
    <property type="match status" value="1"/>
</dbReference>
<dbReference type="Gene3D" id="1.25.40.10">
    <property type="entry name" value="Tetratricopeptide repeat domain"/>
    <property type="match status" value="2"/>
</dbReference>
<evidence type="ECO:0000256" key="4">
    <source>
        <dbReference type="ARBA" id="ARBA00022679"/>
    </source>
</evidence>
<dbReference type="SMART" id="SM00387">
    <property type="entry name" value="HATPase_c"/>
    <property type="match status" value="1"/>
</dbReference>
<dbReference type="RefSeq" id="WP_062043677.1">
    <property type="nucleotide sequence ID" value="NZ_DF968183.1"/>
</dbReference>
<evidence type="ECO:0000256" key="7">
    <source>
        <dbReference type="SAM" id="Phobius"/>
    </source>
</evidence>
<feature type="transmembrane region" description="Helical" evidence="7">
    <location>
        <begin position="362"/>
        <end position="379"/>
    </location>
</feature>
<keyword evidence="11" id="KW-1185">Reference proteome</keyword>
<feature type="chain" id="PRO_5006633514" description="histidine kinase" evidence="8">
    <location>
        <begin position="23"/>
        <end position="638"/>
    </location>
</feature>
<keyword evidence="7" id="KW-0812">Transmembrane</keyword>
<dbReference type="InterPro" id="IPR003594">
    <property type="entry name" value="HATPase_dom"/>
</dbReference>
<dbReference type="PROSITE" id="PS50109">
    <property type="entry name" value="HIS_KIN"/>
    <property type="match status" value="1"/>
</dbReference>
<name>A0A0S7C1F5_9BACT</name>
<dbReference type="GO" id="GO:0000155">
    <property type="term" value="F:phosphorelay sensor kinase activity"/>
    <property type="evidence" value="ECO:0007669"/>
    <property type="project" value="InterPro"/>
</dbReference>
<evidence type="ECO:0000256" key="8">
    <source>
        <dbReference type="SAM" id="SignalP"/>
    </source>
</evidence>
<organism evidence="10">
    <name type="scientific">Lentimicrobium saccharophilum</name>
    <dbReference type="NCBI Taxonomy" id="1678841"/>
    <lineage>
        <taxon>Bacteria</taxon>
        <taxon>Pseudomonadati</taxon>
        <taxon>Bacteroidota</taxon>
        <taxon>Bacteroidia</taxon>
        <taxon>Bacteroidales</taxon>
        <taxon>Lentimicrobiaceae</taxon>
        <taxon>Lentimicrobium</taxon>
    </lineage>
</organism>